<accession>A0AAE5VRM7</accession>
<evidence type="ECO:0000313" key="2">
    <source>
        <dbReference type="Proteomes" id="UP000237447"/>
    </source>
</evidence>
<name>A0AAE5VRM7_9HYPH</name>
<dbReference type="Proteomes" id="UP000237447">
    <property type="component" value="Unassembled WGS sequence"/>
</dbReference>
<proteinExistence type="predicted"/>
<evidence type="ECO:0000313" key="1">
    <source>
        <dbReference type="EMBL" id="POO54375.1"/>
    </source>
</evidence>
<dbReference type="AlphaFoldDB" id="A0AAE5VRM7"/>
<sequence>MTPAEMKEACTASLTGARELGLDESKASVSLVLPKGFKPPARFPRGYLLQVKDDGSRLRSFPATKLMAWIKWAEAQA</sequence>
<gene>
    <name evidence="1" type="ORF">CPJ18_02440</name>
</gene>
<organism evidence="1 2">
    <name type="scientific">Agrobacterium rosae</name>
    <dbReference type="NCBI Taxonomy" id="1972867"/>
    <lineage>
        <taxon>Bacteria</taxon>
        <taxon>Pseudomonadati</taxon>
        <taxon>Pseudomonadota</taxon>
        <taxon>Alphaproteobacteria</taxon>
        <taxon>Hyphomicrobiales</taxon>
        <taxon>Rhizobiaceae</taxon>
        <taxon>Rhizobium/Agrobacterium group</taxon>
        <taxon>Agrobacterium</taxon>
    </lineage>
</organism>
<dbReference type="EMBL" id="NXEJ01000001">
    <property type="protein sequence ID" value="POO54375.1"/>
    <property type="molecule type" value="Genomic_DNA"/>
</dbReference>
<comment type="caution">
    <text evidence="1">The sequence shown here is derived from an EMBL/GenBank/DDBJ whole genome shotgun (WGS) entry which is preliminary data.</text>
</comment>
<protein>
    <submittedName>
        <fullName evidence="1">Uncharacterized protein</fullName>
    </submittedName>
</protein>
<dbReference type="RefSeq" id="WP_103656844.1">
    <property type="nucleotide sequence ID" value="NZ_NXEJ01000001.1"/>
</dbReference>
<reference evidence="1 2" key="1">
    <citation type="journal article" date="2018" name="Syst. Appl. Microbiol.">
        <title>Agrobacterium rosae sp. nov., isolated from galls on different agricultural crops.</title>
        <authorList>
            <person name="Kuzmanovic N."/>
            <person name="Pulawska J."/>
            <person name="Smalla K."/>
            <person name="Nesme X."/>
        </authorList>
    </citation>
    <scope>NUCLEOTIDE SEQUENCE [LARGE SCALE GENOMIC DNA]</scope>
    <source>
        <strain evidence="1 2">NCPPB 1650</strain>
    </source>
</reference>
<dbReference type="GeneID" id="86878231"/>